<gene>
    <name evidence="4" type="ORF">K814_0107100</name>
</gene>
<protein>
    <submittedName>
        <fullName evidence="4">Uncharacterized protein</fullName>
    </submittedName>
</protein>
<keyword evidence="1 3" id="KW-0812">Transmembrane</keyword>
<evidence type="ECO:0000256" key="3">
    <source>
        <dbReference type="SAM" id="Phobius"/>
    </source>
</evidence>
<feature type="transmembrane region" description="Helical" evidence="3">
    <location>
        <begin position="195"/>
        <end position="215"/>
    </location>
</feature>
<dbReference type="OrthoDB" id="6868340at2"/>
<dbReference type="InterPro" id="IPR034804">
    <property type="entry name" value="SQR/QFR_C/D"/>
</dbReference>
<feature type="transmembrane region" description="Helical" evidence="3">
    <location>
        <begin position="284"/>
        <end position="303"/>
    </location>
</feature>
<feature type="transmembrane region" description="Helical" evidence="3">
    <location>
        <begin position="41"/>
        <end position="62"/>
    </location>
</feature>
<keyword evidence="3" id="KW-0472">Membrane</keyword>
<proteinExistence type="predicted"/>
<evidence type="ECO:0000256" key="2">
    <source>
        <dbReference type="ARBA" id="ARBA00022989"/>
    </source>
</evidence>
<evidence type="ECO:0000313" key="4">
    <source>
        <dbReference type="EMBL" id="KGE68630.1"/>
    </source>
</evidence>
<feature type="transmembrane region" description="Helical" evidence="3">
    <location>
        <begin position="236"/>
        <end position="255"/>
    </location>
</feature>
<dbReference type="SUPFAM" id="SSF81343">
    <property type="entry name" value="Fumarate reductase respiratory complex transmembrane subunits"/>
    <property type="match status" value="1"/>
</dbReference>
<dbReference type="RefSeq" id="WP_050572398.1">
    <property type="nucleotide sequence ID" value="NZ_ASGY01000054.1"/>
</dbReference>
<dbReference type="AlphaFoldDB" id="A0A0A1Z2V2"/>
<feature type="transmembrane region" description="Helical" evidence="3">
    <location>
        <begin position="153"/>
        <end position="175"/>
    </location>
</feature>
<evidence type="ECO:0000313" key="5">
    <source>
        <dbReference type="Proteomes" id="UP000030060"/>
    </source>
</evidence>
<feature type="transmembrane region" description="Helical" evidence="3">
    <location>
        <begin position="12"/>
        <end position="29"/>
    </location>
</feature>
<dbReference type="Proteomes" id="UP000030060">
    <property type="component" value="Unassembled WGS sequence"/>
</dbReference>
<accession>A0A0A1Z2V2</accession>
<sequence length="340" mass="37454">MSHVHKLSHTRLEWLWLLPFAAVLYYPWALQWSNQAHVAEAGAPVTLALMLSAYAVPVLALYCVFVTGMQPVMTARLVLARRLACLAVAAPPAYTLMGVLLYLMKINGHDLWVWSGLWLALIAYFSMVSSTLPSIDFSRHARTYVKLRVAHGIASVAILLVFLAPHLFNHLFGVLGSDAHRAVMEVLRGVYRNGWLEPIIIVTFFFQILSGLVLIRPRTQQRADLLDALQTASGAYLALFIASHINSVFTLARYFGTDTDYAWAVAEPVGLLADAWSIRLVPHYSLAVFLLIAHLACGLRGVLRNHGVSETRCATLTWTVIGIGALVTLVITAGMLGVRV</sequence>
<comment type="caution">
    <text evidence="4">The sequence shown here is derived from an EMBL/GenBank/DDBJ whole genome shotgun (WGS) entry which is preliminary data.</text>
</comment>
<dbReference type="Gene3D" id="1.20.1300.10">
    <property type="entry name" value="Fumarate reductase/succinate dehydrogenase, transmembrane subunit"/>
    <property type="match status" value="1"/>
</dbReference>
<feature type="transmembrane region" description="Helical" evidence="3">
    <location>
        <begin position="111"/>
        <end position="132"/>
    </location>
</feature>
<evidence type="ECO:0000256" key="1">
    <source>
        <dbReference type="ARBA" id="ARBA00022692"/>
    </source>
</evidence>
<name>A0A0A1Z2V2_PSEFL</name>
<feature type="transmembrane region" description="Helical" evidence="3">
    <location>
        <begin position="83"/>
        <end position="105"/>
    </location>
</feature>
<reference evidence="4 5" key="1">
    <citation type="journal article" date="2013" name="Genome Announc.">
        <title>Draft Genome Sequence of Pseudomonas fluorescens LMG 5329, a White Line-Inducing Principle-Producing Bioindicator for the Mushroom Pathogen Pseudomonas tolaasii.</title>
        <authorList>
            <person name="Ghequire M.G."/>
            <person name="Rokni-Zadeh H."/>
            <person name="Zarrineh P."/>
            <person name="De Mot R."/>
        </authorList>
    </citation>
    <scope>NUCLEOTIDE SEQUENCE [LARGE SCALE GENOMIC DNA]</scope>
    <source>
        <strain evidence="4 5">LMG 5329</strain>
    </source>
</reference>
<dbReference type="EMBL" id="ASGY01000054">
    <property type="protein sequence ID" value="KGE68630.1"/>
    <property type="molecule type" value="Genomic_DNA"/>
</dbReference>
<dbReference type="GO" id="GO:0016020">
    <property type="term" value="C:membrane"/>
    <property type="evidence" value="ECO:0007669"/>
    <property type="project" value="InterPro"/>
</dbReference>
<feature type="transmembrane region" description="Helical" evidence="3">
    <location>
        <begin position="315"/>
        <end position="338"/>
    </location>
</feature>
<keyword evidence="2 3" id="KW-1133">Transmembrane helix</keyword>
<organism evidence="4 5">
    <name type="scientific">Pseudomonas fluorescens LMG 5329</name>
    <dbReference type="NCBI Taxonomy" id="1324332"/>
    <lineage>
        <taxon>Bacteria</taxon>
        <taxon>Pseudomonadati</taxon>
        <taxon>Pseudomonadota</taxon>
        <taxon>Gammaproteobacteria</taxon>
        <taxon>Pseudomonadales</taxon>
        <taxon>Pseudomonadaceae</taxon>
        <taxon>Pseudomonas</taxon>
    </lineage>
</organism>